<dbReference type="PIRSF" id="PIRSF036492">
    <property type="entry name" value="ALDH"/>
    <property type="match status" value="1"/>
</dbReference>
<dbReference type="GO" id="GO:0006081">
    <property type="term" value="P:aldehyde metabolic process"/>
    <property type="evidence" value="ECO:0007669"/>
    <property type="project" value="InterPro"/>
</dbReference>
<comment type="similarity">
    <text evidence="1 4 7">Belongs to the aldehyde dehydrogenase family.</text>
</comment>
<dbReference type="AlphaFoldDB" id="A0A167HRH1"/>
<comment type="caution">
    <text evidence="10">The sequence shown here is derived from an EMBL/GenBank/DDBJ whole genome shotgun (WGS) entry which is preliminary data.</text>
</comment>
<proteinExistence type="inferred from homology"/>
<dbReference type="CDD" id="cd07136">
    <property type="entry name" value="ALDH_YwdH-P39616"/>
    <property type="match status" value="1"/>
</dbReference>
<keyword evidence="2 4" id="KW-0560">Oxidoreductase</keyword>
<feature type="active site" evidence="5">
    <location>
        <position position="241"/>
    </location>
</feature>
<dbReference type="PROSITE" id="PS00687">
    <property type="entry name" value="ALDEHYDE_DEHYDR_GLU"/>
    <property type="match status" value="1"/>
</dbReference>
<keyword evidence="8" id="KW-0175">Coiled coil</keyword>
<dbReference type="FunFam" id="3.40.605.10:FF:000004">
    <property type="entry name" value="Aldehyde dehydrogenase"/>
    <property type="match status" value="1"/>
</dbReference>
<feature type="active site" evidence="5 6">
    <location>
        <position position="207"/>
    </location>
</feature>
<feature type="domain" description="Aldehyde dehydrogenase" evidence="9">
    <location>
        <begin position="16"/>
        <end position="423"/>
    </location>
</feature>
<dbReference type="InterPro" id="IPR029510">
    <property type="entry name" value="Ald_DH_CS_GLU"/>
</dbReference>
<dbReference type="PROSITE" id="PS00070">
    <property type="entry name" value="ALDEHYDE_DEHYDR_CYS"/>
    <property type="match status" value="1"/>
</dbReference>
<dbReference type="PANTHER" id="PTHR43570:SF16">
    <property type="entry name" value="ALDEHYDE DEHYDROGENASE TYPE III, ISOFORM Q"/>
    <property type="match status" value="1"/>
</dbReference>
<feature type="coiled-coil region" evidence="8">
    <location>
        <begin position="61"/>
        <end position="88"/>
    </location>
</feature>
<organism evidence="10 11">
    <name type="scientific">Cochleicola gelatinilyticus</name>
    <dbReference type="NCBI Taxonomy" id="1763537"/>
    <lineage>
        <taxon>Bacteria</taxon>
        <taxon>Pseudomonadati</taxon>
        <taxon>Bacteroidota</taxon>
        <taxon>Flavobacteriia</taxon>
        <taxon>Flavobacteriales</taxon>
        <taxon>Flavobacteriaceae</taxon>
        <taxon>Cochleicola</taxon>
    </lineage>
</organism>
<accession>A0A167HRH1</accession>
<dbReference type="InterPro" id="IPR016161">
    <property type="entry name" value="Ald_DH/histidinol_DH"/>
</dbReference>
<dbReference type="InterPro" id="IPR016160">
    <property type="entry name" value="Ald_DH_CS_CYS"/>
</dbReference>
<dbReference type="Gene3D" id="3.40.309.10">
    <property type="entry name" value="Aldehyde Dehydrogenase, Chain A, domain 2"/>
    <property type="match status" value="1"/>
</dbReference>
<dbReference type="Proteomes" id="UP000077013">
    <property type="component" value="Unassembled WGS sequence"/>
</dbReference>
<dbReference type="FunFam" id="3.40.309.10:FF:000003">
    <property type="entry name" value="Aldehyde dehydrogenase"/>
    <property type="match status" value="1"/>
</dbReference>
<evidence type="ECO:0000259" key="9">
    <source>
        <dbReference type="Pfam" id="PF00171"/>
    </source>
</evidence>
<dbReference type="GO" id="GO:0004029">
    <property type="term" value="F:aldehyde dehydrogenase (NAD+) activity"/>
    <property type="evidence" value="ECO:0007669"/>
    <property type="project" value="TreeGrafter"/>
</dbReference>
<dbReference type="Pfam" id="PF00171">
    <property type="entry name" value="Aldedh"/>
    <property type="match status" value="1"/>
</dbReference>
<dbReference type="InterPro" id="IPR012394">
    <property type="entry name" value="Aldehyde_DH_NAD(P)"/>
</dbReference>
<evidence type="ECO:0000256" key="7">
    <source>
        <dbReference type="RuleBase" id="RU003345"/>
    </source>
</evidence>
<evidence type="ECO:0000256" key="5">
    <source>
        <dbReference type="PIRSR" id="PIRSR036492-1"/>
    </source>
</evidence>
<reference evidence="10 11" key="1">
    <citation type="submission" date="2016-02" db="EMBL/GenBank/DDBJ databases">
        <title>Ulvibacter sp. LPB0005, isolated from Thais luteostoma.</title>
        <authorList>
            <person name="Shin S.-K."/>
            <person name="Yi H."/>
        </authorList>
    </citation>
    <scope>NUCLEOTIDE SEQUENCE [LARGE SCALE GENOMIC DNA]</scope>
    <source>
        <strain evidence="10 11">LPB0005</strain>
    </source>
</reference>
<evidence type="ECO:0000256" key="4">
    <source>
        <dbReference type="PIRNR" id="PIRNR036492"/>
    </source>
</evidence>
<gene>
    <name evidence="10" type="ORF">ULVI_09920</name>
</gene>
<dbReference type="Gene3D" id="3.40.605.10">
    <property type="entry name" value="Aldehyde Dehydrogenase, Chain A, domain 1"/>
    <property type="match status" value="1"/>
</dbReference>
<sequence length="454" mass="51374">MQTIISLQRAFYNSQATKKIAFRREQLETLERMLTENEAALDDAIYKDFKKSAFENYVSELALLYHDIKQAKRNLKRWTRKKKVSTNLMNFPASSYMLSEPLGVCLVMGAWNYPYQLSFAPIVAAIAAGNTIVLKPSELPANTSSLMAKLVADYFRPEFFTVIEGGIPETTALLKQKFDKIFFTGSTKVGKIVYKAAAENLTPVTLEMGGKSPTFVTEEANIKMTAKRMVWAKFLNAGQTCIAPDYVLVHASIQEKLLEALKAEIIEAHYAFENNNYLQIINEDHMERLQKMMVPKKIYFGGEIHKETRYIQPTILKDVTFNDVVMEEEIFGPILPVIPYVSLEEAIEKVNTLPKPLACYVFTENKKQKSQILKSISFGGGAVNDAVMHITNPNLPFGGVGDSGIGSYHGKAGFDAFTHYKSVLEKPTWLEFPLKYYPYSASKLKWLKRLMKLQ</sequence>
<evidence type="ECO:0000256" key="8">
    <source>
        <dbReference type="SAM" id="Coils"/>
    </source>
</evidence>
<dbReference type="OrthoDB" id="9762913at2"/>
<dbReference type="GO" id="GO:0005737">
    <property type="term" value="C:cytoplasm"/>
    <property type="evidence" value="ECO:0007669"/>
    <property type="project" value="TreeGrafter"/>
</dbReference>
<dbReference type="InterPro" id="IPR015590">
    <property type="entry name" value="Aldehyde_DH_dom"/>
</dbReference>
<name>A0A167HRH1_9FLAO</name>
<dbReference type="STRING" id="1763537.ULVI_09920"/>
<evidence type="ECO:0000313" key="11">
    <source>
        <dbReference type="Proteomes" id="UP000077013"/>
    </source>
</evidence>
<dbReference type="InterPro" id="IPR016163">
    <property type="entry name" value="Ald_DH_C"/>
</dbReference>
<evidence type="ECO:0000256" key="1">
    <source>
        <dbReference type="ARBA" id="ARBA00009986"/>
    </source>
</evidence>
<dbReference type="RefSeq" id="WP_068592319.1">
    <property type="nucleotide sequence ID" value="NZ_LRXL01000037.1"/>
</dbReference>
<keyword evidence="3" id="KW-0520">NAD</keyword>
<dbReference type="SUPFAM" id="SSF53720">
    <property type="entry name" value="ALDH-like"/>
    <property type="match status" value="1"/>
</dbReference>
<dbReference type="InterPro" id="IPR016162">
    <property type="entry name" value="Ald_DH_N"/>
</dbReference>
<dbReference type="EMBL" id="LRXL01000037">
    <property type="protein sequence ID" value="OAB78887.1"/>
    <property type="molecule type" value="Genomic_DNA"/>
</dbReference>
<evidence type="ECO:0000256" key="6">
    <source>
        <dbReference type="PROSITE-ProRule" id="PRU10007"/>
    </source>
</evidence>
<dbReference type="PANTHER" id="PTHR43570">
    <property type="entry name" value="ALDEHYDE DEHYDROGENASE"/>
    <property type="match status" value="1"/>
</dbReference>
<evidence type="ECO:0000256" key="3">
    <source>
        <dbReference type="ARBA" id="ARBA00023027"/>
    </source>
</evidence>
<keyword evidence="11" id="KW-1185">Reference proteome</keyword>
<evidence type="ECO:0000256" key="2">
    <source>
        <dbReference type="ARBA" id="ARBA00023002"/>
    </source>
</evidence>
<evidence type="ECO:0000313" key="10">
    <source>
        <dbReference type="EMBL" id="OAB78887.1"/>
    </source>
</evidence>
<protein>
    <recommendedName>
        <fullName evidence="4">Aldehyde dehydrogenase</fullName>
    </recommendedName>
</protein>